<dbReference type="PROSITE" id="PS50196">
    <property type="entry name" value="RANBD1"/>
    <property type="match status" value="1"/>
</dbReference>
<comment type="subcellular location">
    <subcellularLocation>
        <location evidence="1">Nucleus</location>
    </subcellularLocation>
</comment>
<dbReference type="InterPro" id="IPR011993">
    <property type="entry name" value="PH-like_dom_sf"/>
</dbReference>
<dbReference type="PANTHER" id="PTHR23138">
    <property type="entry name" value="RAN BINDING PROTEIN"/>
    <property type="match status" value="1"/>
</dbReference>
<dbReference type="Gene3D" id="2.30.29.30">
    <property type="entry name" value="Pleckstrin-homology domain (PH domain)/Phosphotyrosine-binding domain (PTB)"/>
    <property type="match status" value="1"/>
</dbReference>
<dbReference type="EMBL" id="CP046238">
    <property type="protein sequence ID" value="WFD49406.1"/>
    <property type="molecule type" value="Genomic_DNA"/>
</dbReference>
<gene>
    <name evidence="4" type="ORF">GLX27_004086</name>
</gene>
<evidence type="ECO:0000256" key="1">
    <source>
        <dbReference type="ARBA" id="ARBA00004123"/>
    </source>
</evidence>
<dbReference type="InterPro" id="IPR045255">
    <property type="entry name" value="RanBP1-like"/>
</dbReference>
<proteinExistence type="predicted"/>
<dbReference type="InterPro" id="IPR000156">
    <property type="entry name" value="Ran_bind_dom"/>
</dbReference>
<dbReference type="PANTHER" id="PTHR23138:SF142">
    <property type="entry name" value="RAN-BINDING PROTEIN 3B-RELATED"/>
    <property type="match status" value="1"/>
</dbReference>
<evidence type="ECO:0000313" key="4">
    <source>
        <dbReference type="EMBL" id="WFD49406.1"/>
    </source>
</evidence>
<protein>
    <recommendedName>
        <fullName evidence="3">RanBD1 domain-containing protein</fullName>
    </recommendedName>
</protein>
<keyword evidence="2" id="KW-0539">Nucleus</keyword>
<evidence type="ECO:0000313" key="5">
    <source>
        <dbReference type="Proteomes" id="UP000818624"/>
    </source>
</evidence>
<evidence type="ECO:0000259" key="3">
    <source>
        <dbReference type="PROSITE" id="PS50196"/>
    </source>
</evidence>
<dbReference type="Proteomes" id="UP000818624">
    <property type="component" value="Chromosome 5"/>
</dbReference>
<sequence length="103" mass="11321">MAKDHSWKERGTGVLKLNRKAGGDATSARLVMRSDAVLRVILNVKLFAGMQCHVEQERFLRIVAMEQDGLVHFALKLANAHEAESFLAELQQNIPAQPGAAAK</sequence>
<evidence type="ECO:0000256" key="2">
    <source>
        <dbReference type="ARBA" id="ARBA00023242"/>
    </source>
</evidence>
<feature type="domain" description="RanBD1" evidence="3">
    <location>
        <begin position="1"/>
        <end position="51"/>
    </location>
</feature>
<dbReference type="Pfam" id="PF00638">
    <property type="entry name" value="Ran_BP1"/>
    <property type="match status" value="1"/>
</dbReference>
<keyword evidence="5" id="KW-1185">Reference proteome</keyword>
<name>A0ABY8EV63_MALFU</name>
<dbReference type="SUPFAM" id="SSF50729">
    <property type="entry name" value="PH domain-like"/>
    <property type="match status" value="1"/>
</dbReference>
<reference evidence="4 5" key="1">
    <citation type="journal article" date="2020" name="Elife">
        <title>Loss of centromere function drives karyotype evolution in closely related Malassezia species.</title>
        <authorList>
            <person name="Sankaranarayanan S.R."/>
            <person name="Ianiri G."/>
            <person name="Coelho M.A."/>
            <person name="Reza M.H."/>
            <person name="Thimmappa B.C."/>
            <person name="Ganguly P."/>
            <person name="Vadnala R.N."/>
            <person name="Sun S."/>
            <person name="Siddharthan R."/>
            <person name="Tellgren-Roth C."/>
            <person name="Dawson T.L."/>
            <person name="Heitman J."/>
            <person name="Sanyal K."/>
        </authorList>
    </citation>
    <scope>NUCLEOTIDE SEQUENCE [LARGE SCALE GENOMIC DNA]</scope>
    <source>
        <strain evidence="4">CBS14141</strain>
    </source>
</reference>
<organism evidence="4 5">
    <name type="scientific">Malassezia furfur</name>
    <name type="common">Pityriasis versicolor infection agent</name>
    <name type="synonym">Pityrosporum furfur</name>
    <dbReference type="NCBI Taxonomy" id="55194"/>
    <lineage>
        <taxon>Eukaryota</taxon>
        <taxon>Fungi</taxon>
        <taxon>Dikarya</taxon>
        <taxon>Basidiomycota</taxon>
        <taxon>Ustilaginomycotina</taxon>
        <taxon>Malasseziomycetes</taxon>
        <taxon>Malasseziales</taxon>
        <taxon>Malasseziaceae</taxon>
        <taxon>Malassezia</taxon>
    </lineage>
</organism>
<dbReference type="SMART" id="SM00160">
    <property type="entry name" value="RanBD"/>
    <property type="match status" value="1"/>
</dbReference>
<accession>A0ABY8EV63</accession>